<reference evidence="2 3" key="1">
    <citation type="submission" date="2018-03" db="EMBL/GenBank/DDBJ databases">
        <title>Genome sequencing of Simplicispira sp.</title>
        <authorList>
            <person name="Kim S.-J."/>
            <person name="Heo J."/>
            <person name="Kwon S.-W."/>
        </authorList>
    </citation>
    <scope>NUCLEOTIDE SEQUENCE [LARGE SCALE GENOMIC DNA]</scope>
    <source>
        <strain evidence="2 3">SC1-8</strain>
    </source>
</reference>
<sequence length="124" mass="12274">MAAEGVLAGATPFGWAQLGLGLLSGGARPAGPSSADALFGPSMMNNDSSGWLINFGDGSNPSLDNGNRGAPSQTPVYTQAPGGYSAPIAAPGNSAAVPVGAIASMPWLYIFGGAALLLLLWKKG</sequence>
<gene>
    <name evidence="2" type="ORF">C6571_16795</name>
</gene>
<keyword evidence="3" id="KW-1185">Reference proteome</keyword>
<proteinExistence type="predicted"/>
<feature type="transmembrane region" description="Helical" evidence="1">
    <location>
        <begin position="101"/>
        <end position="121"/>
    </location>
</feature>
<evidence type="ECO:0000313" key="2">
    <source>
        <dbReference type="EMBL" id="AVO42730.1"/>
    </source>
</evidence>
<dbReference type="Proteomes" id="UP000239326">
    <property type="component" value="Chromosome"/>
</dbReference>
<organism evidence="2 3">
    <name type="scientific">Simplicispira suum</name>
    <dbReference type="NCBI Taxonomy" id="2109915"/>
    <lineage>
        <taxon>Bacteria</taxon>
        <taxon>Pseudomonadati</taxon>
        <taxon>Pseudomonadota</taxon>
        <taxon>Betaproteobacteria</taxon>
        <taxon>Burkholderiales</taxon>
        <taxon>Comamonadaceae</taxon>
        <taxon>Simplicispira</taxon>
    </lineage>
</organism>
<evidence type="ECO:0000256" key="1">
    <source>
        <dbReference type="SAM" id="Phobius"/>
    </source>
</evidence>
<keyword evidence="1" id="KW-1133">Transmembrane helix</keyword>
<keyword evidence="1" id="KW-0472">Membrane</keyword>
<dbReference type="AlphaFoldDB" id="A0A2S0N3K8"/>
<name>A0A2S0N3K8_9BURK</name>
<dbReference type="KEGG" id="simp:C6571_16795"/>
<keyword evidence="1" id="KW-0812">Transmembrane</keyword>
<evidence type="ECO:0000313" key="3">
    <source>
        <dbReference type="Proteomes" id="UP000239326"/>
    </source>
</evidence>
<protein>
    <submittedName>
        <fullName evidence="2">Uncharacterized protein</fullName>
    </submittedName>
</protein>
<dbReference type="EMBL" id="CP027669">
    <property type="protein sequence ID" value="AVO42730.1"/>
    <property type="molecule type" value="Genomic_DNA"/>
</dbReference>
<accession>A0A2S0N3K8</accession>
<dbReference type="RefSeq" id="WP_106447705.1">
    <property type="nucleotide sequence ID" value="NZ_CP027669.1"/>
</dbReference>